<proteinExistence type="predicted"/>
<dbReference type="NCBIfam" id="TIGR01509">
    <property type="entry name" value="HAD-SF-IA-v3"/>
    <property type="match status" value="1"/>
</dbReference>
<dbReference type="SFLD" id="SFLDG01129">
    <property type="entry name" value="C1.5:_HAD__Beta-PGM__Phosphata"/>
    <property type="match status" value="1"/>
</dbReference>
<dbReference type="EMBL" id="SJFN01000028">
    <property type="protein sequence ID" value="TBW35112.1"/>
    <property type="molecule type" value="Genomic_DNA"/>
</dbReference>
<dbReference type="CDD" id="cd02603">
    <property type="entry name" value="HAD_sEH-N_like"/>
    <property type="match status" value="1"/>
</dbReference>
<dbReference type="SUPFAM" id="SSF56784">
    <property type="entry name" value="HAD-like"/>
    <property type="match status" value="1"/>
</dbReference>
<dbReference type="Proteomes" id="UP000292781">
    <property type="component" value="Unassembled WGS sequence"/>
</dbReference>
<dbReference type="Pfam" id="PF00702">
    <property type="entry name" value="Hydrolase"/>
    <property type="match status" value="1"/>
</dbReference>
<evidence type="ECO:0000313" key="1">
    <source>
        <dbReference type="EMBL" id="TBW35112.1"/>
    </source>
</evidence>
<dbReference type="PANTHER" id="PTHR43611:SF3">
    <property type="entry name" value="FLAVIN MONONUCLEOTIDE HYDROLASE 1, CHLOROPLATIC"/>
    <property type="match status" value="1"/>
</dbReference>
<comment type="caution">
    <text evidence="1">The sequence shown here is derived from an EMBL/GenBank/DDBJ whole genome shotgun (WGS) entry which is preliminary data.</text>
</comment>
<dbReference type="OrthoDB" id="9807742at2"/>
<organism evidence="1 2">
    <name type="scientific">Siculibacillus lacustris</name>
    <dbReference type="NCBI Taxonomy" id="1549641"/>
    <lineage>
        <taxon>Bacteria</taxon>
        <taxon>Pseudomonadati</taxon>
        <taxon>Pseudomonadota</taxon>
        <taxon>Alphaproteobacteria</taxon>
        <taxon>Hyphomicrobiales</taxon>
        <taxon>Ancalomicrobiaceae</taxon>
        <taxon>Siculibacillus</taxon>
    </lineage>
</organism>
<accession>A0A4Q9VIN1</accession>
<protein>
    <submittedName>
        <fullName evidence="1">HAD family phosphatase</fullName>
    </submittedName>
</protein>
<dbReference type="PANTHER" id="PTHR43611">
    <property type="entry name" value="ALPHA-D-GLUCOSE 1-PHOSPHATE PHOSPHATASE"/>
    <property type="match status" value="1"/>
</dbReference>
<dbReference type="AlphaFoldDB" id="A0A4Q9VIN1"/>
<dbReference type="InterPro" id="IPR036412">
    <property type="entry name" value="HAD-like_sf"/>
</dbReference>
<dbReference type="InterPro" id="IPR023198">
    <property type="entry name" value="PGP-like_dom2"/>
</dbReference>
<evidence type="ECO:0000313" key="2">
    <source>
        <dbReference type="Proteomes" id="UP000292781"/>
    </source>
</evidence>
<dbReference type="Gene3D" id="3.40.50.1000">
    <property type="entry name" value="HAD superfamily/HAD-like"/>
    <property type="match status" value="1"/>
</dbReference>
<reference evidence="1 2" key="1">
    <citation type="submission" date="2019-02" db="EMBL/GenBank/DDBJ databases">
        <title>Siculibacillus lacustris gen. nov., sp. nov., a new rosette-forming bacterium isolated from a freshwater crater lake (Lake St. Ana, Romania).</title>
        <authorList>
            <person name="Felfoldi T."/>
            <person name="Marton Z."/>
            <person name="Szabo A."/>
            <person name="Mentes A."/>
            <person name="Boka K."/>
            <person name="Marialigeti K."/>
            <person name="Mathe I."/>
            <person name="Koncz M."/>
            <person name="Schumann P."/>
            <person name="Toth E."/>
        </authorList>
    </citation>
    <scope>NUCLEOTIDE SEQUENCE [LARGE SCALE GENOMIC DNA]</scope>
    <source>
        <strain evidence="1 2">SA-279</strain>
    </source>
</reference>
<dbReference type="InterPro" id="IPR023214">
    <property type="entry name" value="HAD_sf"/>
</dbReference>
<dbReference type="Gene3D" id="1.10.150.240">
    <property type="entry name" value="Putative phosphatase, domain 2"/>
    <property type="match status" value="1"/>
</dbReference>
<dbReference type="PRINTS" id="PR00413">
    <property type="entry name" value="HADHALOGNASE"/>
</dbReference>
<dbReference type="RefSeq" id="WP_131310791.1">
    <property type="nucleotide sequence ID" value="NZ_SJFN01000028.1"/>
</dbReference>
<gene>
    <name evidence="1" type="ORF">EYW49_16825</name>
</gene>
<dbReference type="InterPro" id="IPR006439">
    <property type="entry name" value="HAD-SF_hydro_IA"/>
</dbReference>
<name>A0A4Q9VIN1_9HYPH</name>
<keyword evidence="2" id="KW-1185">Reference proteome</keyword>
<dbReference type="SFLD" id="SFLDS00003">
    <property type="entry name" value="Haloacid_Dehalogenase"/>
    <property type="match status" value="1"/>
</dbReference>
<sequence>MPVVTHVVFDIGNVLVRWDPHILYDRIFGDAADAERFLAEICDAEWNLEQDRGRPMAEGIAERIERFPDWVDEIRAWDERWHEMVPGPIDGMVEILETLRARGVPTWAISNFSSEKFAETLARFPFLTGFRDTVVSAHVGLVKPDPAIYRLFLDRNGLDAADCLFVDDLAANVAGARAVGLNAVLFTSPAAFVADLAAHGVALA</sequence>